<accession>A0A2T7C922</accession>
<feature type="compositionally biased region" description="Basic and acidic residues" evidence="1">
    <location>
        <begin position="29"/>
        <end position="41"/>
    </location>
</feature>
<evidence type="ECO:0000313" key="2">
    <source>
        <dbReference type="EMBL" id="PUZ39840.1"/>
    </source>
</evidence>
<gene>
    <name evidence="2" type="ORF">GQ55_9G375100</name>
</gene>
<dbReference type="AlphaFoldDB" id="A0A2T7C922"/>
<dbReference type="EMBL" id="CM009757">
    <property type="protein sequence ID" value="PUZ39840.1"/>
    <property type="molecule type" value="Genomic_DNA"/>
</dbReference>
<name>A0A2T7C922_9POAL</name>
<evidence type="ECO:0000256" key="1">
    <source>
        <dbReference type="SAM" id="MobiDB-lite"/>
    </source>
</evidence>
<organism evidence="2 3">
    <name type="scientific">Panicum hallii var. hallii</name>
    <dbReference type="NCBI Taxonomy" id="1504633"/>
    <lineage>
        <taxon>Eukaryota</taxon>
        <taxon>Viridiplantae</taxon>
        <taxon>Streptophyta</taxon>
        <taxon>Embryophyta</taxon>
        <taxon>Tracheophyta</taxon>
        <taxon>Spermatophyta</taxon>
        <taxon>Magnoliopsida</taxon>
        <taxon>Liliopsida</taxon>
        <taxon>Poales</taxon>
        <taxon>Poaceae</taxon>
        <taxon>PACMAD clade</taxon>
        <taxon>Panicoideae</taxon>
        <taxon>Panicodae</taxon>
        <taxon>Paniceae</taxon>
        <taxon>Panicinae</taxon>
        <taxon>Panicum</taxon>
        <taxon>Panicum sect. Panicum</taxon>
    </lineage>
</organism>
<reference evidence="2 3" key="1">
    <citation type="submission" date="2018-04" db="EMBL/GenBank/DDBJ databases">
        <title>WGS assembly of Panicum hallii var. hallii HAL2.</title>
        <authorList>
            <person name="Lovell J."/>
            <person name="Jenkins J."/>
            <person name="Lowry D."/>
            <person name="Mamidi S."/>
            <person name="Sreedasyam A."/>
            <person name="Weng X."/>
            <person name="Barry K."/>
            <person name="Bonette J."/>
            <person name="Campitelli B."/>
            <person name="Daum C."/>
            <person name="Gordon S."/>
            <person name="Gould B."/>
            <person name="Lipzen A."/>
            <person name="MacQueen A."/>
            <person name="Palacio-Mejia J."/>
            <person name="Plott C."/>
            <person name="Shakirov E."/>
            <person name="Shu S."/>
            <person name="Yoshinaga Y."/>
            <person name="Zane M."/>
            <person name="Rokhsar D."/>
            <person name="Grimwood J."/>
            <person name="Schmutz J."/>
            <person name="Juenger T."/>
        </authorList>
    </citation>
    <scope>NUCLEOTIDE SEQUENCE [LARGE SCALE GENOMIC DNA]</scope>
    <source>
        <strain evidence="3">cv. HAL2</strain>
    </source>
</reference>
<dbReference type="Gramene" id="PUZ39840">
    <property type="protein sequence ID" value="PUZ39840"/>
    <property type="gene ID" value="GQ55_9G375100"/>
</dbReference>
<sequence>MVERFITVRVLQNMDPGKCGGGSTPCEEPPGREYNKADYSDTRAAQVQDQDHKSEQLRGLQRSPREEGLQPPNGDAANIDTSKRVRYKKSSTQENNS</sequence>
<evidence type="ECO:0000313" key="3">
    <source>
        <dbReference type="Proteomes" id="UP000244336"/>
    </source>
</evidence>
<proteinExistence type="predicted"/>
<keyword evidence="3" id="KW-1185">Reference proteome</keyword>
<feature type="region of interest" description="Disordered" evidence="1">
    <location>
        <begin position="1"/>
        <end position="97"/>
    </location>
</feature>
<dbReference type="Proteomes" id="UP000244336">
    <property type="component" value="Chromosome 9"/>
</dbReference>
<protein>
    <submittedName>
        <fullName evidence="2">Uncharacterized protein</fullName>
    </submittedName>
</protein>